<accession>A0A8E2I2S3</accession>
<evidence type="ECO:0000313" key="1">
    <source>
        <dbReference type="EMBL" id="OOP65468.1"/>
    </source>
</evidence>
<dbReference type="AlphaFoldDB" id="A0A8E2I2S3"/>
<evidence type="ECO:0000313" key="2">
    <source>
        <dbReference type="Proteomes" id="UP000189761"/>
    </source>
</evidence>
<proteinExistence type="predicted"/>
<organism evidence="1 2">
    <name type="scientific">Heyndrickxia oleronia</name>
    <dbReference type="NCBI Taxonomy" id="38875"/>
    <lineage>
        <taxon>Bacteria</taxon>
        <taxon>Bacillati</taxon>
        <taxon>Bacillota</taxon>
        <taxon>Bacilli</taxon>
        <taxon>Bacillales</taxon>
        <taxon>Bacillaceae</taxon>
        <taxon>Heyndrickxia</taxon>
    </lineage>
</organism>
<protein>
    <submittedName>
        <fullName evidence="1">Uncharacterized protein</fullName>
    </submittedName>
</protein>
<dbReference type="EMBL" id="MTLA01000492">
    <property type="protein sequence ID" value="OOP65468.1"/>
    <property type="molecule type" value="Genomic_DNA"/>
</dbReference>
<dbReference type="Proteomes" id="UP000189761">
    <property type="component" value="Unassembled WGS sequence"/>
</dbReference>
<gene>
    <name evidence="1" type="ORF">BWZ43_24965</name>
</gene>
<reference evidence="1 2" key="1">
    <citation type="submission" date="2017-01" db="EMBL/GenBank/DDBJ databases">
        <title>Draft genome sequence of Bacillus oleronius.</title>
        <authorList>
            <person name="Allam M."/>
        </authorList>
    </citation>
    <scope>NUCLEOTIDE SEQUENCE [LARGE SCALE GENOMIC DNA]</scope>
    <source>
        <strain evidence="1 2">DSM 9356</strain>
    </source>
</reference>
<keyword evidence="2" id="KW-1185">Reference proteome</keyword>
<name>A0A8E2I2S3_9BACI</name>
<comment type="caution">
    <text evidence="1">The sequence shown here is derived from an EMBL/GenBank/DDBJ whole genome shotgun (WGS) entry which is preliminary data.</text>
</comment>
<sequence>MRRAALIVKINNNGKINYIEAAAPDNYSLSTLIVPSLGSQEKDEKMIRTLLNNIVNASGRWKKDFMGEFSHIKLKHLKQTHEICAKRMYKCL</sequence>